<dbReference type="AlphaFoldDB" id="A0A8J5VZ87"/>
<dbReference type="EMBL" id="JAAALK010000285">
    <property type="protein sequence ID" value="KAG8065809.1"/>
    <property type="molecule type" value="Genomic_DNA"/>
</dbReference>
<reference evidence="1" key="2">
    <citation type="submission" date="2021-02" db="EMBL/GenBank/DDBJ databases">
        <authorList>
            <person name="Kimball J.A."/>
            <person name="Haas M.W."/>
            <person name="Macchietto M."/>
            <person name="Kono T."/>
            <person name="Duquette J."/>
            <person name="Shao M."/>
        </authorList>
    </citation>
    <scope>NUCLEOTIDE SEQUENCE</scope>
    <source>
        <tissue evidence="1">Fresh leaf tissue</tissue>
    </source>
</reference>
<dbReference type="OrthoDB" id="686875at2759"/>
<proteinExistence type="predicted"/>
<organism evidence="1 2">
    <name type="scientific">Zizania palustris</name>
    <name type="common">Northern wild rice</name>
    <dbReference type="NCBI Taxonomy" id="103762"/>
    <lineage>
        <taxon>Eukaryota</taxon>
        <taxon>Viridiplantae</taxon>
        <taxon>Streptophyta</taxon>
        <taxon>Embryophyta</taxon>
        <taxon>Tracheophyta</taxon>
        <taxon>Spermatophyta</taxon>
        <taxon>Magnoliopsida</taxon>
        <taxon>Liliopsida</taxon>
        <taxon>Poales</taxon>
        <taxon>Poaceae</taxon>
        <taxon>BOP clade</taxon>
        <taxon>Oryzoideae</taxon>
        <taxon>Oryzeae</taxon>
        <taxon>Zizaniinae</taxon>
        <taxon>Zizania</taxon>
    </lineage>
</organism>
<name>A0A8J5VZ87_ZIZPA</name>
<sequence length="181" mass="20817">MKEKFPGLVTIDGRIESSYSWKHYESVLDAPDREERYFAHIADRDFFRCDERYTDQASAIIRRATKKLVTELHYEVPPQWCATHLKCWGQIVDRGTTPSGVTKPQLVPGEMFNGQRGSRMIPTSSRPEWMKSKDKRLRWRLGGIPSRPSDQMGQPQSLMAHFPALTQLQPFPHTPQSGNMG</sequence>
<gene>
    <name evidence="1" type="ORF">GUJ93_ZPchr0004g39430</name>
</gene>
<accession>A0A8J5VZ87</accession>
<reference evidence="1" key="1">
    <citation type="journal article" date="2021" name="bioRxiv">
        <title>Whole Genome Assembly and Annotation of Northern Wild Rice, Zizania palustris L., Supports a Whole Genome Duplication in the Zizania Genus.</title>
        <authorList>
            <person name="Haas M."/>
            <person name="Kono T."/>
            <person name="Macchietto M."/>
            <person name="Millas R."/>
            <person name="McGilp L."/>
            <person name="Shao M."/>
            <person name="Duquette J."/>
            <person name="Hirsch C.N."/>
            <person name="Kimball J."/>
        </authorList>
    </citation>
    <scope>NUCLEOTIDE SEQUENCE</scope>
    <source>
        <tissue evidence="1">Fresh leaf tissue</tissue>
    </source>
</reference>
<comment type="caution">
    <text evidence="1">The sequence shown here is derived from an EMBL/GenBank/DDBJ whole genome shotgun (WGS) entry which is preliminary data.</text>
</comment>
<evidence type="ECO:0000313" key="2">
    <source>
        <dbReference type="Proteomes" id="UP000729402"/>
    </source>
</evidence>
<protein>
    <submittedName>
        <fullName evidence="1">Uncharacterized protein</fullName>
    </submittedName>
</protein>
<keyword evidence="2" id="KW-1185">Reference proteome</keyword>
<dbReference type="Proteomes" id="UP000729402">
    <property type="component" value="Unassembled WGS sequence"/>
</dbReference>
<evidence type="ECO:0000313" key="1">
    <source>
        <dbReference type="EMBL" id="KAG8065809.1"/>
    </source>
</evidence>